<dbReference type="Proteomes" id="UP000282289">
    <property type="component" value="Unassembled WGS sequence"/>
</dbReference>
<evidence type="ECO:0000313" key="2">
    <source>
        <dbReference type="Proteomes" id="UP000282289"/>
    </source>
</evidence>
<name>A0A7Z6U7Q9_PSESF</name>
<evidence type="ECO:0000313" key="1">
    <source>
        <dbReference type="EMBL" id="RMP80913.1"/>
    </source>
</evidence>
<proteinExistence type="predicted"/>
<dbReference type="AlphaFoldDB" id="A0A7Z6U7Q9"/>
<protein>
    <submittedName>
        <fullName evidence="1">Tail fiber domain protein</fullName>
    </submittedName>
</protein>
<accession>A0A7Z6U7Q9</accession>
<sequence length="282" mass="29107">MMPWLKTGTVSVTQNSNAVIGSNTAFISGGRVGDGFRGPDGNWYEVINISSDTALSIYPAYQGATVGAGIYMLAPLQGYVKEAADQLRALVNKFGSLAAAASINALAAVTGGANKLVYFTAPDAMATTDFPAQARVLLAANSQGAQRSALGLNSAAVAPILGTVSQSGGTPTGAIIESGTISGRRYTKFASGMAVCEGSVENLTANNPFGGFYYSGTITIGYPITFSSRPRLLGSTSAQTGSFSWPAYPANGNQSVGYLNMMSPGQNATATMDWVAIGRWFE</sequence>
<gene>
    <name evidence="1" type="ORF">ALQ15_115061</name>
</gene>
<comment type="caution">
    <text evidence="1">The sequence shown here is derived from an EMBL/GenBank/DDBJ whole genome shotgun (WGS) entry which is preliminary data.</text>
</comment>
<dbReference type="EMBL" id="RBQT01000051">
    <property type="protein sequence ID" value="RMP80913.1"/>
    <property type="molecule type" value="Genomic_DNA"/>
</dbReference>
<organism evidence="1 2">
    <name type="scientific">Pseudomonas syringae pv. actinidiae</name>
    <dbReference type="NCBI Taxonomy" id="103796"/>
    <lineage>
        <taxon>Bacteria</taxon>
        <taxon>Pseudomonadati</taxon>
        <taxon>Pseudomonadota</taxon>
        <taxon>Gammaproteobacteria</taxon>
        <taxon>Pseudomonadales</taxon>
        <taxon>Pseudomonadaceae</taxon>
        <taxon>Pseudomonas</taxon>
        <taxon>Pseudomonas syringae</taxon>
    </lineage>
</organism>
<reference evidence="1 2" key="1">
    <citation type="submission" date="2018-08" db="EMBL/GenBank/DDBJ databases">
        <title>Recombination of ecologically and evolutionarily significant loci maintains genetic cohesion in the Pseudomonas syringae species complex.</title>
        <authorList>
            <person name="Dillon M."/>
            <person name="Thakur S."/>
            <person name="Almeida R.N.D."/>
            <person name="Weir B.S."/>
            <person name="Guttman D.S."/>
        </authorList>
    </citation>
    <scope>NUCLEOTIDE SEQUENCE [LARGE SCALE GENOMIC DNA]</scope>
    <source>
        <strain evidence="1 2">ICMP 19589</strain>
    </source>
</reference>